<sequence>MRKRRITKLIRVSEQWHLWLKATSIRYHKPISEVVDDACKHLSSEYERQNAGIIAQLKVLFPNRQWPENPPIRPKPSPFQEM</sequence>
<organism evidence="1 2">
    <name type="scientific">Candidatus Kaiserbacteria bacterium RIFCSPLOWO2_01_FULL_54_20</name>
    <dbReference type="NCBI Taxonomy" id="1798513"/>
    <lineage>
        <taxon>Bacteria</taxon>
        <taxon>Candidatus Kaiseribacteriota</taxon>
    </lineage>
</organism>
<evidence type="ECO:0000313" key="2">
    <source>
        <dbReference type="Proteomes" id="UP000178427"/>
    </source>
</evidence>
<dbReference type="EMBL" id="MFMA01000003">
    <property type="protein sequence ID" value="OGG74172.1"/>
    <property type="molecule type" value="Genomic_DNA"/>
</dbReference>
<protein>
    <submittedName>
        <fullName evidence="1">Uncharacterized protein</fullName>
    </submittedName>
</protein>
<reference evidence="1 2" key="1">
    <citation type="journal article" date="2016" name="Nat. Commun.">
        <title>Thousands of microbial genomes shed light on interconnected biogeochemical processes in an aquifer system.</title>
        <authorList>
            <person name="Anantharaman K."/>
            <person name="Brown C.T."/>
            <person name="Hug L.A."/>
            <person name="Sharon I."/>
            <person name="Castelle C.J."/>
            <person name="Probst A.J."/>
            <person name="Thomas B.C."/>
            <person name="Singh A."/>
            <person name="Wilkins M.J."/>
            <person name="Karaoz U."/>
            <person name="Brodie E.L."/>
            <person name="Williams K.H."/>
            <person name="Hubbard S.S."/>
            <person name="Banfield J.F."/>
        </authorList>
    </citation>
    <scope>NUCLEOTIDE SEQUENCE [LARGE SCALE GENOMIC DNA]</scope>
</reference>
<proteinExistence type="predicted"/>
<dbReference type="Proteomes" id="UP000178427">
    <property type="component" value="Unassembled WGS sequence"/>
</dbReference>
<comment type="caution">
    <text evidence="1">The sequence shown here is derived from an EMBL/GenBank/DDBJ whole genome shotgun (WGS) entry which is preliminary data.</text>
</comment>
<accession>A0A1F6ELH4</accession>
<name>A0A1F6ELH4_9BACT</name>
<dbReference type="AlphaFoldDB" id="A0A1F6ELH4"/>
<gene>
    <name evidence="1" type="ORF">A3A40_00365</name>
</gene>
<evidence type="ECO:0000313" key="1">
    <source>
        <dbReference type="EMBL" id="OGG74172.1"/>
    </source>
</evidence>